<feature type="transmembrane region" description="Helical" evidence="1">
    <location>
        <begin position="394"/>
        <end position="415"/>
    </location>
</feature>
<evidence type="ECO:0000313" key="2">
    <source>
        <dbReference type="EMBL" id="TMW59747.1"/>
    </source>
</evidence>
<dbReference type="OrthoDB" id="197892at2759"/>
<feature type="transmembrane region" description="Helical" evidence="1">
    <location>
        <begin position="435"/>
        <end position="457"/>
    </location>
</feature>
<feature type="transmembrane region" description="Helical" evidence="1">
    <location>
        <begin position="80"/>
        <end position="107"/>
    </location>
</feature>
<evidence type="ECO:0000313" key="3">
    <source>
        <dbReference type="Proteomes" id="UP000794436"/>
    </source>
</evidence>
<keyword evidence="1" id="KW-1133">Transmembrane helix</keyword>
<feature type="transmembrane region" description="Helical" evidence="1">
    <location>
        <begin position="570"/>
        <end position="595"/>
    </location>
</feature>
<dbReference type="GO" id="GO:0005886">
    <property type="term" value="C:plasma membrane"/>
    <property type="evidence" value="ECO:0007669"/>
    <property type="project" value="TreeGrafter"/>
</dbReference>
<comment type="caution">
    <text evidence="2">The sequence shown here is derived from an EMBL/GenBank/DDBJ whole genome shotgun (WGS) entry which is preliminary data.</text>
</comment>
<feature type="transmembrane region" description="Helical" evidence="1">
    <location>
        <begin position="663"/>
        <end position="679"/>
    </location>
</feature>
<reference evidence="2" key="1">
    <citation type="submission" date="2019-03" db="EMBL/GenBank/DDBJ databases">
        <title>Long read genome sequence of the mycoparasitic Pythium oligandrum ATCC 38472 isolated from sugarbeet rhizosphere.</title>
        <authorList>
            <person name="Gaulin E."/>
        </authorList>
    </citation>
    <scope>NUCLEOTIDE SEQUENCE</scope>
    <source>
        <strain evidence="2">ATCC 38472_TT</strain>
    </source>
</reference>
<dbReference type="GO" id="GO:0005227">
    <property type="term" value="F:calcium-activated cation channel activity"/>
    <property type="evidence" value="ECO:0007669"/>
    <property type="project" value="InterPro"/>
</dbReference>
<dbReference type="InterPro" id="IPR045122">
    <property type="entry name" value="Csc1-like"/>
</dbReference>
<sequence>MERQQTLPAPVEALDQYEKPSLEVAKTWLSTVILPRRKKNPATGEYHQVEMGEDPTGSEPYPLWGTSLNDLKVFGIGISLYFYMLVQLGIIILVLSLVSLPTMLYFLSDDYSGKLGERAVNNASIDPRIWGTAVCSRTRVEVNSKGEQIEIHDCPVTSMQMYIDLIVLLVLTLYVIVVGILHRRATDYIDEQQQTAADYSVVVKDPNPDAWDPDEWQIFFSQFGQVRFVTVSVDNHALLSALAHKRYMEEMLRMESTDRVVTETALKIAKFGPPPPRAALWKRMLQRLTFYRDIKYWQYELFQLRQQIHAMLRAERERGYKVWTVFVMFETEEAQRRCLRETTAGICSTICDSKYSDVPERVRFRGTNILRVDDPVEPSSVQWKFVGVGRGKRLAQQFVTVGIAVCLMIISYHVMKTLRGEYVDVHGIKTDERRRNLFLLAYALTALDIFGCKILYYTHFIEHHQTKEREQLSYLNKLLLFRLFNSAVVIYLLMDFKDVLAPYNLLQIQAILIANLTTTPVLQLISIYSRFMQWVFAPYSKTQKKLNLFYSGTYWQLSERYTEITKSVGIALFFKPILPTGLVVVSMSLLVNYWVDKYCLLRKWKVPPRYDGLLARASRYHLLLIILASLVMMGHWYNGWPYDTKAEVAMKDHKYQLRQAKKIFGLALSKVLNVIFPFPRKDYVYPDQKRMMKTVNLLIIGIITIAIIWLVLRLVSKAWMRLVTGKNPKAKRFKTKVSNIPSSAVSNLNAYVPSYDSWYSDFPYLCVDLTQFDPRYISWMGNHADYCLVNDVTEDSELRNEIAGVPLERLFGVCKEYDIHPSMGALASTGSSFHGRMDSV</sequence>
<feature type="transmembrane region" description="Helical" evidence="1">
    <location>
        <begin position="161"/>
        <end position="181"/>
    </location>
</feature>
<accession>A0A8K1FHH3</accession>
<name>A0A8K1FHH3_PYTOL</name>
<feature type="transmembrane region" description="Helical" evidence="1">
    <location>
        <begin position="691"/>
        <end position="712"/>
    </location>
</feature>
<keyword evidence="1" id="KW-0472">Membrane</keyword>
<evidence type="ECO:0008006" key="4">
    <source>
        <dbReference type="Google" id="ProtNLM"/>
    </source>
</evidence>
<protein>
    <recommendedName>
        <fullName evidence="4">CSC1/OSCA1-like cytosolic domain-containing protein</fullName>
    </recommendedName>
</protein>
<dbReference type="EMBL" id="SPLM01000109">
    <property type="protein sequence ID" value="TMW59747.1"/>
    <property type="molecule type" value="Genomic_DNA"/>
</dbReference>
<organism evidence="2 3">
    <name type="scientific">Pythium oligandrum</name>
    <name type="common">Mycoparasitic fungus</name>
    <dbReference type="NCBI Taxonomy" id="41045"/>
    <lineage>
        <taxon>Eukaryota</taxon>
        <taxon>Sar</taxon>
        <taxon>Stramenopiles</taxon>
        <taxon>Oomycota</taxon>
        <taxon>Peronosporomycetes</taxon>
        <taxon>Pythiales</taxon>
        <taxon>Pythiaceae</taxon>
        <taxon>Pythium</taxon>
    </lineage>
</organism>
<dbReference type="PANTHER" id="PTHR13018">
    <property type="entry name" value="PROBABLE MEMBRANE PROTEIN DUF221-RELATED"/>
    <property type="match status" value="1"/>
</dbReference>
<evidence type="ECO:0000256" key="1">
    <source>
        <dbReference type="SAM" id="Phobius"/>
    </source>
</evidence>
<dbReference type="PANTHER" id="PTHR13018:SF135">
    <property type="entry name" value="CSC1_OSCA1-LIKE 7TM REGION DOMAIN-CONTAINING PROTEIN"/>
    <property type="match status" value="1"/>
</dbReference>
<feature type="transmembrane region" description="Helical" evidence="1">
    <location>
        <begin position="478"/>
        <end position="494"/>
    </location>
</feature>
<gene>
    <name evidence="2" type="ORF">Poli38472_004816</name>
</gene>
<feature type="transmembrane region" description="Helical" evidence="1">
    <location>
        <begin position="506"/>
        <end position="528"/>
    </location>
</feature>
<feature type="transmembrane region" description="Helical" evidence="1">
    <location>
        <begin position="620"/>
        <end position="642"/>
    </location>
</feature>
<dbReference type="Proteomes" id="UP000794436">
    <property type="component" value="Unassembled WGS sequence"/>
</dbReference>
<keyword evidence="1" id="KW-0812">Transmembrane</keyword>
<dbReference type="AlphaFoldDB" id="A0A8K1FHH3"/>
<proteinExistence type="predicted"/>
<keyword evidence="3" id="KW-1185">Reference proteome</keyword>